<evidence type="ECO:0000256" key="1">
    <source>
        <dbReference type="SAM" id="MobiDB-lite"/>
    </source>
</evidence>
<sequence>MNTAQPIGSVCLYLGDLAQVSQAPNPAWSSGDSAVAASAASRTDGPLRALLEPLGWMPCDGREMRISRYPDLFAALGCLYGGQYERGIFNLPDLRGMFVRGVDDGAGVDPDRDQRRSPDGNPDYSGVGSLQWDALQAHQHDYSEPTGSTVSGDAAQACNLPAKPQKTTDPVTGRVSVHETRPRNMAVHYIIRVE</sequence>
<evidence type="ECO:0000313" key="4">
    <source>
        <dbReference type="Proteomes" id="UP000822271"/>
    </source>
</evidence>
<dbReference type="OrthoDB" id="9810174at2"/>
<dbReference type="Proteomes" id="UP000822271">
    <property type="component" value="Unassembled WGS sequence"/>
</dbReference>
<dbReference type="AlphaFoldDB" id="A0A2J0T1N1"/>
<comment type="caution">
    <text evidence="3">The sequence shown here is derived from an EMBL/GenBank/DDBJ whole genome shotgun (WGS) entry which is preliminary data.</text>
</comment>
<reference evidence="3" key="1">
    <citation type="submission" date="2018-09" db="EMBL/GenBank/DDBJ databases">
        <authorList>
            <person name="Groschel M."/>
            <person name="Kohl T."/>
            <person name="Conchillo-Sole O."/>
            <person name="Mamat U."/>
            <person name="Yero D."/>
            <person name="Niemann S."/>
            <person name="Daura X."/>
            <person name="Gibert I."/>
        </authorList>
    </citation>
    <scope>NUCLEOTIDE SEQUENCE</scope>
    <source>
        <strain evidence="3">OG156</strain>
    </source>
</reference>
<feature type="domain" description="Phage tail collar" evidence="2">
    <location>
        <begin position="52"/>
        <end position="99"/>
    </location>
</feature>
<dbReference type="InterPro" id="IPR011083">
    <property type="entry name" value="Phage_tail_collar_dom"/>
</dbReference>
<organism evidence="3 4">
    <name type="scientific">Stenotrophomonas maltophilia</name>
    <name type="common">Pseudomonas maltophilia</name>
    <name type="synonym">Xanthomonas maltophilia</name>
    <dbReference type="NCBI Taxonomy" id="40324"/>
    <lineage>
        <taxon>Bacteria</taxon>
        <taxon>Pseudomonadati</taxon>
        <taxon>Pseudomonadota</taxon>
        <taxon>Gammaproteobacteria</taxon>
        <taxon>Lysobacterales</taxon>
        <taxon>Lysobacteraceae</taxon>
        <taxon>Stenotrophomonas</taxon>
        <taxon>Stenotrophomonas maltophilia group</taxon>
    </lineage>
</organism>
<evidence type="ECO:0000313" key="3">
    <source>
        <dbReference type="EMBL" id="MBA0309989.1"/>
    </source>
</evidence>
<dbReference type="Gene3D" id="3.90.1340.10">
    <property type="entry name" value="Phage tail collar domain"/>
    <property type="match status" value="1"/>
</dbReference>
<dbReference type="RefSeq" id="WP_049429277.1">
    <property type="nucleotide sequence ID" value="NZ_CP154630.1"/>
</dbReference>
<dbReference type="Pfam" id="PF07484">
    <property type="entry name" value="Collar"/>
    <property type="match status" value="1"/>
</dbReference>
<dbReference type="EMBL" id="RAUE01000004">
    <property type="protein sequence ID" value="MBA0309989.1"/>
    <property type="molecule type" value="Genomic_DNA"/>
</dbReference>
<name>A0A2J0T1N1_STEMA</name>
<evidence type="ECO:0000259" key="2">
    <source>
        <dbReference type="Pfam" id="PF07484"/>
    </source>
</evidence>
<feature type="compositionally biased region" description="Basic and acidic residues" evidence="1">
    <location>
        <begin position="109"/>
        <end position="118"/>
    </location>
</feature>
<reference evidence="3" key="2">
    <citation type="journal article" date="2020" name="Front. Microbiol.">
        <title>Genetic Variants of the DSF Quorum Sensing System in Stenotrophomonas maltophilia Influence Virulence and Resistance Phenotypes Among Genotypically Diverse Clinical Isolates.</title>
        <authorList>
            <person name="Yero D."/>
            <person name="Huedo P."/>
            <person name="Conchillo-Sole O."/>
            <person name="Martinez-Servat S."/>
            <person name="Mamat U."/>
            <person name="Coves X."/>
            <person name="Llanas F."/>
            <person name="Roca I."/>
            <person name="Vila J."/>
            <person name="Schaible U.E."/>
            <person name="Daura X."/>
            <person name="Gibert I."/>
        </authorList>
    </citation>
    <scope>NUCLEOTIDE SEQUENCE</scope>
    <source>
        <strain evidence="3">OG156</strain>
    </source>
</reference>
<accession>A0A2J0T1N1</accession>
<protein>
    <submittedName>
        <fullName evidence="3">Tail fiber protein</fullName>
    </submittedName>
</protein>
<proteinExistence type="predicted"/>
<dbReference type="InterPro" id="IPR037053">
    <property type="entry name" value="Phage_tail_collar_dom_sf"/>
</dbReference>
<dbReference type="SUPFAM" id="SSF88874">
    <property type="entry name" value="Receptor-binding domain of short tail fibre protein gp12"/>
    <property type="match status" value="1"/>
</dbReference>
<feature type="region of interest" description="Disordered" evidence="1">
    <location>
        <begin position="105"/>
        <end position="128"/>
    </location>
</feature>
<gene>
    <name evidence="3" type="ORF">D7Y33_03010</name>
</gene>